<evidence type="ECO:0000256" key="1">
    <source>
        <dbReference type="SAM" id="Phobius"/>
    </source>
</evidence>
<dbReference type="Proteomes" id="UP000724874">
    <property type="component" value="Unassembled WGS sequence"/>
</dbReference>
<accession>A0A9P5TK75</accession>
<dbReference type="AlphaFoldDB" id="A0A9P5TK75"/>
<name>A0A9P5TK75_GYMJU</name>
<keyword evidence="3" id="KW-1185">Reference proteome</keyword>
<gene>
    <name evidence="2" type="ORF">CPB84DRAFT_1748886</name>
</gene>
<dbReference type="EMBL" id="JADNYJ010000072">
    <property type="protein sequence ID" value="KAF8891444.1"/>
    <property type="molecule type" value="Genomic_DNA"/>
</dbReference>
<feature type="transmembrane region" description="Helical" evidence="1">
    <location>
        <begin position="84"/>
        <end position="105"/>
    </location>
</feature>
<evidence type="ECO:0000313" key="2">
    <source>
        <dbReference type="EMBL" id="KAF8891444.1"/>
    </source>
</evidence>
<keyword evidence="1" id="KW-0472">Membrane</keyword>
<proteinExistence type="predicted"/>
<keyword evidence="1" id="KW-1133">Transmembrane helix</keyword>
<keyword evidence="1" id="KW-0812">Transmembrane</keyword>
<protein>
    <submittedName>
        <fullName evidence="2">Uncharacterized protein</fullName>
    </submittedName>
</protein>
<comment type="caution">
    <text evidence="2">The sequence shown here is derived from an EMBL/GenBank/DDBJ whole genome shotgun (WGS) entry which is preliminary data.</text>
</comment>
<evidence type="ECO:0000313" key="3">
    <source>
        <dbReference type="Proteomes" id="UP000724874"/>
    </source>
</evidence>
<sequence>MAWPSIMLQLVNWWNCRLQTIKTSQAKAAVFRPHPRPLSTPTLDRGPYDDGVRSIPAQELELRRCLGSVICRWMLSRYLEYPHVHFFSTITLALALLITLALALLSPISHGGGSLSAVLPVVFLLEVEFKVARWRPAPERHSIHTIRIMTPFEFEHPSPSPRGSSTRVNAVKYRNTQRPLPSFSAAFVSGFIDIDNSSADSFIRITSLSCRAVSGSWALSGHDVISSANFARPAGSDTVAGDGGADGVYAPGDGVADGVYAGDDLCVRT</sequence>
<organism evidence="2 3">
    <name type="scientific">Gymnopilus junonius</name>
    <name type="common">Spectacular rustgill mushroom</name>
    <name type="synonym">Gymnopilus spectabilis subsp. junonius</name>
    <dbReference type="NCBI Taxonomy" id="109634"/>
    <lineage>
        <taxon>Eukaryota</taxon>
        <taxon>Fungi</taxon>
        <taxon>Dikarya</taxon>
        <taxon>Basidiomycota</taxon>
        <taxon>Agaricomycotina</taxon>
        <taxon>Agaricomycetes</taxon>
        <taxon>Agaricomycetidae</taxon>
        <taxon>Agaricales</taxon>
        <taxon>Agaricineae</taxon>
        <taxon>Hymenogastraceae</taxon>
        <taxon>Gymnopilus</taxon>
    </lineage>
</organism>
<reference evidence="2" key="1">
    <citation type="submission" date="2020-11" db="EMBL/GenBank/DDBJ databases">
        <authorList>
            <consortium name="DOE Joint Genome Institute"/>
            <person name="Ahrendt S."/>
            <person name="Riley R."/>
            <person name="Andreopoulos W."/>
            <person name="LaButti K."/>
            <person name="Pangilinan J."/>
            <person name="Ruiz-duenas F.J."/>
            <person name="Barrasa J.M."/>
            <person name="Sanchez-Garcia M."/>
            <person name="Camarero S."/>
            <person name="Miyauchi S."/>
            <person name="Serrano A."/>
            <person name="Linde D."/>
            <person name="Babiker R."/>
            <person name="Drula E."/>
            <person name="Ayuso-Fernandez I."/>
            <person name="Pacheco R."/>
            <person name="Padilla G."/>
            <person name="Ferreira P."/>
            <person name="Barriuso J."/>
            <person name="Kellner H."/>
            <person name="Castanera R."/>
            <person name="Alfaro M."/>
            <person name="Ramirez L."/>
            <person name="Pisabarro A.G."/>
            <person name="Kuo A."/>
            <person name="Tritt A."/>
            <person name="Lipzen A."/>
            <person name="He G."/>
            <person name="Yan M."/>
            <person name="Ng V."/>
            <person name="Cullen D."/>
            <person name="Martin F."/>
            <person name="Rosso M.-N."/>
            <person name="Henrissat B."/>
            <person name="Hibbett D."/>
            <person name="Martinez A.T."/>
            <person name="Grigoriev I.V."/>
        </authorList>
    </citation>
    <scope>NUCLEOTIDE SEQUENCE</scope>
    <source>
        <strain evidence="2">AH 44721</strain>
    </source>
</reference>